<feature type="DNA-binding region" description="H-T-H motif" evidence="2">
    <location>
        <begin position="27"/>
        <end position="46"/>
    </location>
</feature>
<evidence type="ECO:0000259" key="3">
    <source>
        <dbReference type="PROSITE" id="PS50977"/>
    </source>
</evidence>
<feature type="domain" description="HTH tetR-type" evidence="3">
    <location>
        <begin position="4"/>
        <end position="64"/>
    </location>
</feature>
<dbReference type="InterPro" id="IPR050624">
    <property type="entry name" value="HTH-type_Tx_Regulator"/>
</dbReference>
<sequence>MNSNNTKEKIIHLTITEISNNSWENFSLRQVLRNLGLTTGAFYKHFESKDDLFKIISIEISQNIYQTILPTVRQQNSPQEQLLQLGKQLLFYFEKQPNLINFLFFNPSINSLYQATNPEQEHFQLYNLTVTIINNLLPQKTPAQRQEFLIKIWSFIQGYGFLIKNKVVAFDPELLKQTLNQLLGE</sequence>
<comment type="caution">
    <text evidence="4">The sequence shown here is derived from an EMBL/GenBank/DDBJ whole genome shotgun (WGS) entry which is preliminary data.</text>
</comment>
<evidence type="ECO:0000256" key="1">
    <source>
        <dbReference type="ARBA" id="ARBA00023125"/>
    </source>
</evidence>
<dbReference type="InterPro" id="IPR001647">
    <property type="entry name" value="HTH_TetR"/>
</dbReference>
<proteinExistence type="predicted"/>
<dbReference type="PANTHER" id="PTHR43479">
    <property type="entry name" value="ACREF/ENVCD OPERON REPRESSOR-RELATED"/>
    <property type="match status" value="1"/>
</dbReference>
<evidence type="ECO:0000313" key="4">
    <source>
        <dbReference type="EMBL" id="RHW47275.1"/>
    </source>
</evidence>
<organism evidence="4 5">
    <name type="scientific">Bombilactobacillus bombi</name>
    <dbReference type="NCBI Taxonomy" id="1303590"/>
    <lineage>
        <taxon>Bacteria</taxon>
        <taxon>Bacillati</taxon>
        <taxon>Bacillota</taxon>
        <taxon>Bacilli</taxon>
        <taxon>Lactobacillales</taxon>
        <taxon>Lactobacillaceae</taxon>
        <taxon>Bombilactobacillus</taxon>
    </lineage>
</organism>
<evidence type="ECO:0000256" key="2">
    <source>
        <dbReference type="PROSITE-ProRule" id="PRU00335"/>
    </source>
</evidence>
<gene>
    <name evidence="4" type="ORF">DS832_03755</name>
</gene>
<dbReference type="Gene3D" id="1.10.357.10">
    <property type="entry name" value="Tetracycline Repressor, domain 2"/>
    <property type="match status" value="1"/>
</dbReference>
<keyword evidence="1 2" id="KW-0238">DNA-binding</keyword>
<name>A0A417Z9E6_9LACO</name>
<dbReference type="GO" id="GO:0003677">
    <property type="term" value="F:DNA binding"/>
    <property type="evidence" value="ECO:0007669"/>
    <property type="project" value="UniProtKB-UniRule"/>
</dbReference>
<dbReference type="RefSeq" id="WP_118910389.1">
    <property type="nucleotide sequence ID" value="NZ_QOCS01000008.1"/>
</dbReference>
<dbReference type="EMBL" id="QOCS01000008">
    <property type="protein sequence ID" value="RHW47275.1"/>
    <property type="molecule type" value="Genomic_DNA"/>
</dbReference>
<dbReference type="InterPro" id="IPR009057">
    <property type="entry name" value="Homeodomain-like_sf"/>
</dbReference>
<dbReference type="PROSITE" id="PS50977">
    <property type="entry name" value="HTH_TETR_2"/>
    <property type="match status" value="1"/>
</dbReference>
<protein>
    <submittedName>
        <fullName evidence="4">TetR/AcrR family transcriptional regulator</fullName>
    </submittedName>
</protein>
<dbReference type="SUPFAM" id="SSF46689">
    <property type="entry name" value="Homeodomain-like"/>
    <property type="match status" value="1"/>
</dbReference>
<dbReference type="Pfam" id="PF00440">
    <property type="entry name" value="TetR_N"/>
    <property type="match status" value="1"/>
</dbReference>
<reference evidence="4 5" key="1">
    <citation type="submission" date="2018-07" db="EMBL/GenBank/DDBJ databases">
        <title>Genome sequences of six Lactobacillus spp. isolated from bumble bee guts.</title>
        <authorList>
            <person name="Motta E.V.S."/>
            <person name="Moran N.A."/>
        </authorList>
    </citation>
    <scope>NUCLEOTIDE SEQUENCE [LARGE SCALE GENOMIC DNA]</scope>
    <source>
        <strain evidence="4 5">LV-8.1</strain>
    </source>
</reference>
<accession>A0A417Z9E6</accession>
<evidence type="ECO:0000313" key="5">
    <source>
        <dbReference type="Proteomes" id="UP000284822"/>
    </source>
</evidence>
<dbReference type="AlphaFoldDB" id="A0A417Z9E6"/>
<dbReference type="Proteomes" id="UP000284822">
    <property type="component" value="Unassembled WGS sequence"/>
</dbReference>
<dbReference type="PANTHER" id="PTHR43479:SF11">
    <property type="entry name" value="ACREF_ENVCD OPERON REPRESSOR-RELATED"/>
    <property type="match status" value="1"/>
</dbReference>